<dbReference type="SUPFAM" id="SSF51283">
    <property type="entry name" value="dUTPase-like"/>
    <property type="match status" value="1"/>
</dbReference>
<proteinExistence type="predicted"/>
<dbReference type="Pfam" id="PF22769">
    <property type="entry name" value="DCD"/>
    <property type="match status" value="1"/>
</dbReference>
<dbReference type="GO" id="GO:0008829">
    <property type="term" value="F:dCTP deaminase activity"/>
    <property type="evidence" value="ECO:0007669"/>
    <property type="project" value="InterPro"/>
</dbReference>
<dbReference type="InterPro" id="IPR011962">
    <property type="entry name" value="dCTP_deaminase"/>
</dbReference>
<comment type="caution">
    <text evidence="1">The sequence shown here is derived from an EMBL/GenBank/DDBJ whole genome shotgun (WGS) entry which is preliminary data.</text>
</comment>
<sequence>MAEDTTDKELNRRGGMVSSADFREYVIRKDIPRMKELFRDRDWEQIDKVLGHERGFIIDPFNPLNLMPFSYDLSIGDEAFSCRLESRGSFALRDEKNAYKMEPGETVIVRTLEYIALPRCYSATVWPR</sequence>
<dbReference type="InterPro" id="IPR036157">
    <property type="entry name" value="dUTPase-like_sf"/>
</dbReference>
<feature type="non-terminal residue" evidence="1">
    <location>
        <position position="128"/>
    </location>
</feature>
<dbReference type="GO" id="GO:0006229">
    <property type="term" value="P:dUTP biosynthetic process"/>
    <property type="evidence" value="ECO:0007669"/>
    <property type="project" value="InterPro"/>
</dbReference>
<accession>X1SD52</accession>
<gene>
    <name evidence="1" type="ORF">S12H4_24339</name>
</gene>
<dbReference type="EMBL" id="BARW01013180">
    <property type="protein sequence ID" value="GAI77041.1"/>
    <property type="molecule type" value="Genomic_DNA"/>
</dbReference>
<dbReference type="AlphaFoldDB" id="X1SD52"/>
<name>X1SD52_9ZZZZ</name>
<protein>
    <submittedName>
        <fullName evidence="1">Uncharacterized protein</fullName>
    </submittedName>
</protein>
<reference evidence="1" key="1">
    <citation type="journal article" date="2014" name="Front. Microbiol.">
        <title>High frequency of phylogenetically diverse reductive dehalogenase-homologous genes in deep subseafloor sedimentary metagenomes.</title>
        <authorList>
            <person name="Kawai M."/>
            <person name="Futagami T."/>
            <person name="Toyoda A."/>
            <person name="Takaki Y."/>
            <person name="Nishi S."/>
            <person name="Hori S."/>
            <person name="Arai W."/>
            <person name="Tsubouchi T."/>
            <person name="Morono Y."/>
            <person name="Uchiyama I."/>
            <person name="Ito T."/>
            <person name="Fujiyama A."/>
            <person name="Inagaki F."/>
            <person name="Takami H."/>
        </authorList>
    </citation>
    <scope>NUCLEOTIDE SEQUENCE</scope>
    <source>
        <strain evidence="1">Expedition CK06-06</strain>
    </source>
</reference>
<organism evidence="1">
    <name type="scientific">marine sediment metagenome</name>
    <dbReference type="NCBI Taxonomy" id="412755"/>
    <lineage>
        <taxon>unclassified sequences</taxon>
        <taxon>metagenomes</taxon>
        <taxon>ecological metagenomes</taxon>
    </lineage>
</organism>
<dbReference type="Gene3D" id="2.70.40.10">
    <property type="match status" value="1"/>
</dbReference>
<evidence type="ECO:0000313" key="1">
    <source>
        <dbReference type="EMBL" id="GAI77041.1"/>
    </source>
</evidence>